<proteinExistence type="inferred from homology"/>
<dbReference type="InterPro" id="IPR051798">
    <property type="entry name" value="Class-II_PLP-Dep_Aminotrans"/>
</dbReference>
<evidence type="ECO:0000256" key="4">
    <source>
        <dbReference type="ARBA" id="ARBA00023239"/>
    </source>
</evidence>
<dbReference type="InterPro" id="IPR004839">
    <property type="entry name" value="Aminotransferase_I/II_large"/>
</dbReference>
<keyword evidence="3" id="KW-0663">Pyridoxal phosphate</keyword>
<dbReference type="NCBIfam" id="TIGR04350">
    <property type="entry name" value="C_S_lyase_PatB"/>
    <property type="match status" value="1"/>
</dbReference>
<dbReference type="GO" id="GO:0047804">
    <property type="term" value="F:cysteine-S-conjugate beta-lyase activity"/>
    <property type="evidence" value="ECO:0007669"/>
    <property type="project" value="UniProtKB-EC"/>
</dbReference>
<dbReference type="Gene3D" id="3.40.640.10">
    <property type="entry name" value="Type I PLP-dependent aspartate aminotransferase-like (Major domain)"/>
    <property type="match status" value="1"/>
</dbReference>
<evidence type="ECO:0000256" key="2">
    <source>
        <dbReference type="ARBA" id="ARBA00012224"/>
    </source>
</evidence>
<evidence type="ECO:0000259" key="6">
    <source>
        <dbReference type="Pfam" id="PF00155"/>
    </source>
</evidence>
<dbReference type="RefSeq" id="WP_349144400.1">
    <property type="nucleotide sequence ID" value="NZ_JBBMFC010000012.1"/>
</dbReference>
<dbReference type="Gene3D" id="3.90.1150.10">
    <property type="entry name" value="Aspartate Aminotransferase, domain 1"/>
    <property type="match status" value="1"/>
</dbReference>
<sequence length="389" mass="44517">MKYDFDQIIDRRGTSCLKYDFAVERGKREDVLPLWVADMDFRVAEPILKRLHACVDHGIFGYSEAKDDYFQAVAGWYREHFDWEVKRNWLVKTPGVVFAIAAAVRAFTEKGDGVLLQQPVYYPFSEAIRDNGRELVNSPLKLVNGHYEMDFDDLERKIVEHKVTLFLLCSPHNPVGRVWTEEELRRIGDICVKHGVIVVSDEIHSDFVWKGHKHTIFASLSEKYADISVTCTAPSKTFNLAGLQTSNIFIPNRELRHRFRKAVDQAGYSQLNTMGLVACRAAYEEGGEWLEQLKGYLQENLAFARDYIANNLPGIHLIEPEGTYLIWLDLRELGLTEAEREDLIVNKAKLWLDSGAIFGKDGEGFERINIACPRATLQEAFDRLAEALK</sequence>
<dbReference type="CDD" id="cd00609">
    <property type="entry name" value="AAT_like"/>
    <property type="match status" value="1"/>
</dbReference>
<evidence type="ECO:0000256" key="3">
    <source>
        <dbReference type="ARBA" id="ARBA00022898"/>
    </source>
</evidence>
<organism evidence="7 8">
    <name type="scientific">Hominiventricola aquisgranensis</name>
    <dbReference type="NCBI Taxonomy" id="3133164"/>
    <lineage>
        <taxon>Bacteria</taxon>
        <taxon>Bacillati</taxon>
        <taxon>Bacillota</taxon>
        <taxon>Clostridia</taxon>
        <taxon>Lachnospirales</taxon>
        <taxon>Lachnospiraceae</taxon>
        <taxon>Hominiventricola</taxon>
    </lineage>
</organism>
<comment type="caution">
    <text evidence="7">The sequence shown here is derived from an EMBL/GenBank/DDBJ whole genome shotgun (WGS) entry which is preliminary data.</text>
</comment>
<name>A0ABV1I0W5_9FIRM</name>
<dbReference type="PANTHER" id="PTHR43525:SF1">
    <property type="entry name" value="PROTEIN MALY"/>
    <property type="match status" value="1"/>
</dbReference>
<dbReference type="InterPro" id="IPR027619">
    <property type="entry name" value="C-S_lyase_PatB-like"/>
</dbReference>
<evidence type="ECO:0000313" key="7">
    <source>
        <dbReference type="EMBL" id="MEQ2578827.1"/>
    </source>
</evidence>
<keyword evidence="8" id="KW-1185">Reference proteome</keyword>
<dbReference type="SUPFAM" id="SSF53383">
    <property type="entry name" value="PLP-dependent transferases"/>
    <property type="match status" value="1"/>
</dbReference>
<dbReference type="PANTHER" id="PTHR43525">
    <property type="entry name" value="PROTEIN MALY"/>
    <property type="match status" value="1"/>
</dbReference>
<protein>
    <recommendedName>
        <fullName evidence="2">cysteine-S-conjugate beta-lyase</fullName>
        <ecNumber evidence="2">4.4.1.13</ecNumber>
    </recommendedName>
</protein>
<keyword evidence="4 7" id="KW-0456">Lyase</keyword>
<dbReference type="InterPro" id="IPR015424">
    <property type="entry name" value="PyrdxlP-dep_Trfase"/>
</dbReference>
<feature type="domain" description="Aminotransferase class I/classII large" evidence="6">
    <location>
        <begin position="52"/>
        <end position="384"/>
    </location>
</feature>
<accession>A0ABV1I0W5</accession>
<dbReference type="InterPro" id="IPR015421">
    <property type="entry name" value="PyrdxlP-dep_Trfase_major"/>
</dbReference>
<dbReference type="Pfam" id="PF00155">
    <property type="entry name" value="Aminotran_1_2"/>
    <property type="match status" value="1"/>
</dbReference>
<dbReference type="EC" id="4.4.1.13" evidence="2"/>
<evidence type="ECO:0000256" key="5">
    <source>
        <dbReference type="ARBA" id="ARBA00037974"/>
    </source>
</evidence>
<gene>
    <name evidence="7" type="ORF">WMO62_08240</name>
</gene>
<evidence type="ECO:0000313" key="8">
    <source>
        <dbReference type="Proteomes" id="UP001470288"/>
    </source>
</evidence>
<evidence type="ECO:0000256" key="1">
    <source>
        <dbReference type="ARBA" id="ARBA00001933"/>
    </source>
</evidence>
<comment type="similarity">
    <text evidence="5">Belongs to the class-II pyridoxal-phosphate-dependent aminotransferase family. MalY/PatB cystathionine beta-lyase subfamily.</text>
</comment>
<comment type="cofactor">
    <cofactor evidence="1">
        <name>pyridoxal 5'-phosphate</name>
        <dbReference type="ChEBI" id="CHEBI:597326"/>
    </cofactor>
</comment>
<reference evidence="7 8" key="1">
    <citation type="submission" date="2024-03" db="EMBL/GenBank/DDBJ databases">
        <title>Human intestinal bacterial collection.</title>
        <authorList>
            <person name="Pauvert C."/>
            <person name="Hitch T.C.A."/>
            <person name="Clavel T."/>
        </authorList>
    </citation>
    <scope>NUCLEOTIDE SEQUENCE [LARGE SCALE GENOMIC DNA]</scope>
    <source>
        <strain evidence="7 8">CLA-AA-H78B</strain>
    </source>
</reference>
<dbReference type="EMBL" id="JBBMFC010000012">
    <property type="protein sequence ID" value="MEQ2578827.1"/>
    <property type="molecule type" value="Genomic_DNA"/>
</dbReference>
<dbReference type="InterPro" id="IPR015422">
    <property type="entry name" value="PyrdxlP-dep_Trfase_small"/>
</dbReference>
<dbReference type="Proteomes" id="UP001470288">
    <property type="component" value="Unassembled WGS sequence"/>
</dbReference>